<evidence type="ECO:0000259" key="2">
    <source>
        <dbReference type="PROSITE" id="PS50025"/>
    </source>
</evidence>
<sequence length="110" mass="11804">LVASDEAGDVTASVSFPVSDYEPTAWHFAEIDVASDDMGVIMSVKKQGEEESNLLLTPFSSLEAVYYAYDNVPPFTGCLRNMHISVDDSVGTPMSFPEGTPNIVLGVCPL</sequence>
<dbReference type="OrthoDB" id="10334981at2759"/>
<feature type="non-terminal residue" evidence="3">
    <location>
        <position position="1"/>
    </location>
</feature>
<keyword evidence="4" id="KW-1185">Reference proteome</keyword>
<gene>
    <name evidence="3" type="ORF">DILT_LOCUS18222</name>
</gene>
<evidence type="ECO:0000313" key="3">
    <source>
        <dbReference type="EMBL" id="VDN40358.1"/>
    </source>
</evidence>
<accession>A0A3P7NW61</accession>
<protein>
    <recommendedName>
        <fullName evidence="2">Laminin G domain-containing protein</fullName>
    </recommendedName>
</protein>
<dbReference type="PROSITE" id="PS50025">
    <property type="entry name" value="LAM_G_DOMAIN"/>
    <property type="match status" value="1"/>
</dbReference>
<dbReference type="AlphaFoldDB" id="A0A3P7NW61"/>
<evidence type="ECO:0000256" key="1">
    <source>
        <dbReference type="PROSITE-ProRule" id="PRU00122"/>
    </source>
</evidence>
<comment type="caution">
    <text evidence="1">Lacks conserved residue(s) required for the propagation of feature annotation.</text>
</comment>
<proteinExistence type="predicted"/>
<feature type="domain" description="Laminin G" evidence="2">
    <location>
        <begin position="1"/>
        <end position="108"/>
    </location>
</feature>
<name>A0A3P7NW61_DIBLA</name>
<evidence type="ECO:0000313" key="4">
    <source>
        <dbReference type="Proteomes" id="UP000281553"/>
    </source>
</evidence>
<reference evidence="3 4" key="1">
    <citation type="submission" date="2018-11" db="EMBL/GenBank/DDBJ databases">
        <authorList>
            <consortium name="Pathogen Informatics"/>
        </authorList>
    </citation>
    <scope>NUCLEOTIDE SEQUENCE [LARGE SCALE GENOMIC DNA]</scope>
</reference>
<organism evidence="3 4">
    <name type="scientific">Dibothriocephalus latus</name>
    <name type="common">Fish tapeworm</name>
    <name type="synonym">Diphyllobothrium latum</name>
    <dbReference type="NCBI Taxonomy" id="60516"/>
    <lineage>
        <taxon>Eukaryota</taxon>
        <taxon>Metazoa</taxon>
        <taxon>Spiralia</taxon>
        <taxon>Lophotrochozoa</taxon>
        <taxon>Platyhelminthes</taxon>
        <taxon>Cestoda</taxon>
        <taxon>Eucestoda</taxon>
        <taxon>Diphyllobothriidea</taxon>
        <taxon>Diphyllobothriidae</taxon>
        <taxon>Dibothriocephalus</taxon>
    </lineage>
</organism>
<dbReference type="InterPro" id="IPR001791">
    <property type="entry name" value="Laminin_G"/>
</dbReference>
<dbReference type="Proteomes" id="UP000281553">
    <property type="component" value="Unassembled WGS sequence"/>
</dbReference>
<dbReference type="EMBL" id="UYRU01098408">
    <property type="protein sequence ID" value="VDN40358.1"/>
    <property type="molecule type" value="Genomic_DNA"/>
</dbReference>